<dbReference type="EC" id="3.1.3.27" evidence="1"/>
<sequence>MVITEVRQLITEHVVLLIATGFGLGLSPWMPGTLGSLLGIPLAWWLWGQPLARQLLIITALLLVGVPLCHWASHWLGGGDAAQIVADEYLAFPLVLVGLATAHRGWTIGAGLLLYRLFDITKPPPIGFVETIGGGLGIVLDDVLAALLAWLVLRWTLALRQRA</sequence>
<comment type="catalytic activity">
    <reaction evidence="1">
        <text>a 1,2-diacyl-sn-glycero-3-phospho-(1'-sn-glycero-3'-phosphate) + H2O = a 1,2-diacyl-sn-glycero-3-phospho-(1'-sn-glycerol) + phosphate</text>
        <dbReference type="Rhea" id="RHEA:33751"/>
        <dbReference type="ChEBI" id="CHEBI:15377"/>
        <dbReference type="ChEBI" id="CHEBI:43474"/>
        <dbReference type="ChEBI" id="CHEBI:60110"/>
        <dbReference type="ChEBI" id="CHEBI:64716"/>
        <dbReference type="EC" id="3.1.3.27"/>
    </reaction>
</comment>
<dbReference type="PANTHER" id="PTHR36305">
    <property type="entry name" value="PHOSPHATIDYLGLYCEROPHOSPHATASE A"/>
    <property type="match status" value="1"/>
</dbReference>
<dbReference type="InterPro" id="IPR007686">
    <property type="entry name" value="YutG/PgpA"/>
</dbReference>
<dbReference type="InterPro" id="IPR036681">
    <property type="entry name" value="PgpA-like_sf"/>
</dbReference>
<dbReference type="RefSeq" id="WP_003282026.1">
    <property type="nucleotide sequence ID" value="NZ_CP036186.1"/>
</dbReference>
<gene>
    <name evidence="3" type="ORF">CXK99_03070</name>
</gene>
<dbReference type="UniPathway" id="UPA00084">
    <property type="reaction ID" value="UER00504"/>
</dbReference>
<organism evidence="3 4">
    <name type="scientific">Stutzerimonas stutzeri</name>
    <name type="common">Pseudomonas stutzeri</name>
    <dbReference type="NCBI Taxonomy" id="316"/>
    <lineage>
        <taxon>Bacteria</taxon>
        <taxon>Pseudomonadati</taxon>
        <taxon>Pseudomonadota</taxon>
        <taxon>Gammaproteobacteria</taxon>
        <taxon>Pseudomonadales</taxon>
        <taxon>Pseudomonadaceae</taxon>
        <taxon>Stutzerimonas</taxon>
    </lineage>
</organism>
<reference evidence="3 4" key="1">
    <citation type="submission" date="2018-01" db="EMBL/GenBank/DDBJ databases">
        <title>Denitrification phenotypes of diverse strains of Pseudomonas stutzeri.</title>
        <authorList>
            <person name="Milligan D.A."/>
            <person name="Bergaust L."/>
            <person name="Bakken L.R."/>
            <person name="Frostegard A."/>
        </authorList>
    </citation>
    <scope>NUCLEOTIDE SEQUENCE [LARGE SCALE GENOMIC DNA]</scope>
    <source>
        <strain evidence="3 4">CCUG 44592</strain>
    </source>
</reference>
<keyword evidence="1" id="KW-0479">Metal-binding</keyword>
<dbReference type="GO" id="GO:0009395">
    <property type="term" value="P:phospholipid catabolic process"/>
    <property type="evidence" value="ECO:0007669"/>
    <property type="project" value="UniProtKB-KW"/>
</dbReference>
<evidence type="ECO:0000313" key="3">
    <source>
        <dbReference type="EMBL" id="PNF60920.1"/>
    </source>
</evidence>
<keyword evidence="1" id="KW-1003">Cell membrane</keyword>
<dbReference type="EMBL" id="POUM01000002">
    <property type="protein sequence ID" value="PNF60920.1"/>
    <property type="molecule type" value="Genomic_DNA"/>
</dbReference>
<dbReference type="GO" id="GO:0008962">
    <property type="term" value="F:phosphatidylglycerophosphatase activity"/>
    <property type="evidence" value="ECO:0007669"/>
    <property type="project" value="UniProtKB-EC"/>
</dbReference>
<comment type="subcellular location">
    <subcellularLocation>
        <location evidence="1">Cell inner membrane</location>
        <topology evidence="1">Multi-pass membrane protein</topology>
    </subcellularLocation>
</comment>
<evidence type="ECO:0000256" key="1">
    <source>
        <dbReference type="PIRNR" id="PIRNR006162"/>
    </source>
</evidence>
<dbReference type="GO" id="GO:0005886">
    <property type="term" value="C:plasma membrane"/>
    <property type="evidence" value="ECO:0007669"/>
    <property type="project" value="UniProtKB-SubCell"/>
</dbReference>
<protein>
    <recommendedName>
        <fullName evidence="1">Phosphatidylglycerophosphatase A</fullName>
        <ecNumber evidence="1">3.1.3.27</ecNumber>
    </recommendedName>
    <alternativeName>
        <fullName evidence="1">Phosphatidylglycerolphosphate phosphatase A</fullName>
    </alternativeName>
</protein>
<dbReference type="InterPro" id="IPR026037">
    <property type="entry name" value="PgpA"/>
</dbReference>
<dbReference type="Proteomes" id="UP000236003">
    <property type="component" value="Unassembled WGS sequence"/>
</dbReference>
<dbReference type="PANTHER" id="PTHR36305:SF1">
    <property type="entry name" value="PHOSPHATIDYLGLYCEROPHOSPHATASE A"/>
    <property type="match status" value="1"/>
</dbReference>
<evidence type="ECO:0000313" key="4">
    <source>
        <dbReference type="Proteomes" id="UP000236003"/>
    </source>
</evidence>
<comment type="pathway">
    <text evidence="1">Phospholipid metabolism; phosphatidylglycerol biosynthesis; phosphatidylglycerol from CDP-diacylglycerol: step 2/2.</text>
</comment>
<dbReference type="AlphaFoldDB" id="A0A2N8RIN1"/>
<accession>A0A2N8RIN1</accession>
<dbReference type="PIRSF" id="PIRSF006162">
    <property type="entry name" value="PgpA"/>
    <property type="match status" value="1"/>
</dbReference>
<keyword evidence="1" id="KW-0443">Lipid metabolism</keyword>
<dbReference type="GO" id="GO:0006655">
    <property type="term" value="P:phosphatidylglycerol biosynthetic process"/>
    <property type="evidence" value="ECO:0007669"/>
    <property type="project" value="UniProtKB-UniPathway"/>
</dbReference>
<comment type="cofactor">
    <cofactor evidence="1">
        <name>Mg(2+)</name>
        <dbReference type="ChEBI" id="CHEBI:18420"/>
    </cofactor>
</comment>
<dbReference type="Pfam" id="PF04608">
    <property type="entry name" value="PgpA"/>
    <property type="match status" value="1"/>
</dbReference>
<keyword evidence="1" id="KW-0378">Hydrolase</keyword>
<evidence type="ECO:0000259" key="2">
    <source>
        <dbReference type="Pfam" id="PF04608"/>
    </source>
</evidence>
<comment type="function">
    <text evidence="1">Lipid phosphatase which dephosphorylates phosphatidylglycerophosphate (PGP) to phosphatidylglycerol (PG).</text>
</comment>
<proteinExistence type="predicted"/>
<dbReference type="SUPFAM" id="SSF101307">
    <property type="entry name" value="YutG-like"/>
    <property type="match status" value="1"/>
</dbReference>
<keyword evidence="1" id="KW-1208">Phospholipid metabolism</keyword>
<keyword evidence="1" id="KW-0472">Membrane</keyword>
<dbReference type="GO" id="GO:0046872">
    <property type="term" value="F:metal ion binding"/>
    <property type="evidence" value="ECO:0007669"/>
    <property type="project" value="UniProtKB-KW"/>
</dbReference>
<keyword evidence="1" id="KW-0595">Phospholipid degradation</keyword>
<dbReference type="CDD" id="cd06971">
    <property type="entry name" value="PgpA"/>
    <property type="match status" value="1"/>
</dbReference>
<keyword evidence="1" id="KW-0442">Lipid degradation</keyword>
<keyword evidence="1" id="KW-0997">Cell inner membrane</keyword>
<keyword evidence="1" id="KW-0812">Transmembrane</keyword>
<comment type="caution">
    <text evidence="3">The sequence shown here is derived from an EMBL/GenBank/DDBJ whole genome shotgun (WGS) entry which is preliminary data.</text>
</comment>
<feature type="domain" description="YutG/PgpA" evidence="2">
    <location>
        <begin position="17"/>
        <end position="154"/>
    </location>
</feature>
<name>A0A2N8RIN1_STUST</name>
<keyword evidence="1" id="KW-0460">Magnesium</keyword>